<keyword evidence="1 5" id="KW-0436">Ligase</keyword>
<keyword evidence="2 5" id="KW-0547">Nucleotide-binding</keyword>
<proteinExistence type="inferred from homology"/>
<dbReference type="PANTHER" id="PTHR36510">
    <property type="entry name" value="GLUTAMATE--CYSTEINE LIGASE 2-RELATED"/>
    <property type="match status" value="1"/>
</dbReference>
<dbReference type="InterPro" id="IPR011793">
    <property type="entry name" value="YbdK"/>
</dbReference>
<sequence>MAAGFRPGCRAPAVCPALAVAAGHAVPFTARGRGHSVIGPAYGPSVRPARPARRVRPPAAEHQEGPMADTAPVTAAVAAEDPRAAGAFPPAPGGRSLTVGVEEEFLILDGETGRPVPRAEAVLHAARPGPALPGDTQLKRELLACQVEVASGVCTGLDALAHQLSAGRRRLADAARQTGLRTVASGTPVLAGPYGALSEGPRYEDISGIYAGVVADYEACGCHVHVGVPDRATAVEVVNHLRPWLPTLLALSANSPFDDGRDTGYASWRMVLQSRFPGSGVPPHLPSPAAYDAQLQRLVDCGTLADVRQSFWLARPSPCFPTVEFRAADTAATVDEAVLQAALSRALVGTALAAIGEGREAAPVDGQVAAAAVWAASRHGLRGPGVHPRLEREVPALTLVQELVAHVSPALEESGDLELVRGLLAAVAELGTGTERQRAAAASAPHEGPRAVVGHLVRETLRTPSSQRAAADAAPASAPSGAAGTRPGSARRAS</sequence>
<dbReference type="HAMAP" id="MF_01609">
    <property type="entry name" value="Glu_cys_ligase_2"/>
    <property type="match status" value="1"/>
</dbReference>
<evidence type="ECO:0000313" key="7">
    <source>
        <dbReference type="EMBL" id="GGO43203.1"/>
    </source>
</evidence>
<dbReference type="SUPFAM" id="SSF55931">
    <property type="entry name" value="Glutamine synthetase/guanido kinase"/>
    <property type="match status" value="1"/>
</dbReference>
<dbReference type="Pfam" id="PF04107">
    <property type="entry name" value="GCS2"/>
    <property type="match status" value="1"/>
</dbReference>
<name>A0ABQ2LWU6_9ACTN</name>
<dbReference type="PANTHER" id="PTHR36510:SF1">
    <property type="entry name" value="GLUTAMATE--CYSTEINE LIGASE 2-RELATED"/>
    <property type="match status" value="1"/>
</dbReference>
<feature type="region of interest" description="Disordered" evidence="6">
    <location>
        <begin position="459"/>
        <end position="494"/>
    </location>
</feature>
<feature type="region of interest" description="Disordered" evidence="6">
    <location>
        <begin position="39"/>
        <end position="69"/>
    </location>
</feature>
<reference evidence="8" key="1">
    <citation type="journal article" date="2019" name="Int. J. Syst. Evol. Microbiol.">
        <title>The Global Catalogue of Microorganisms (GCM) 10K type strain sequencing project: providing services to taxonomists for standard genome sequencing and annotation.</title>
        <authorList>
            <consortium name="The Broad Institute Genomics Platform"/>
            <consortium name="The Broad Institute Genome Sequencing Center for Infectious Disease"/>
            <person name="Wu L."/>
            <person name="Ma J."/>
        </authorList>
    </citation>
    <scope>NUCLEOTIDE SEQUENCE [LARGE SCALE GENOMIC DNA]</scope>
    <source>
        <strain evidence="8">CGMCC 4.7178</strain>
    </source>
</reference>
<evidence type="ECO:0000256" key="4">
    <source>
        <dbReference type="ARBA" id="ARBA00048819"/>
    </source>
</evidence>
<dbReference type="NCBIfam" id="NF010041">
    <property type="entry name" value="PRK13517.1-1"/>
    <property type="match status" value="1"/>
</dbReference>
<comment type="similarity">
    <text evidence="5">Belongs to the glutamate--cysteine ligase type 2 family. YbdK subfamily.</text>
</comment>
<evidence type="ECO:0000313" key="8">
    <source>
        <dbReference type="Proteomes" id="UP000631535"/>
    </source>
</evidence>
<evidence type="ECO:0000256" key="2">
    <source>
        <dbReference type="ARBA" id="ARBA00022741"/>
    </source>
</evidence>
<dbReference type="InterPro" id="IPR050141">
    <property type="entry name" value="GCL_type2/YbdK_subfam"/>
</dbReference>
<comment type="function">
    <text evidence="5">ATP-dependent carboxylate-amine ligase which exhibits weak glutamate--cysteine ligase activity.</text>
</comment>
<dbReference type="Gene3D" id="3.30.590.20">
    <property type="match status" value="1"/>
</dbReference>
<dbReference type="InterPro" id="IPR014746">
    <property type="entry name" value="Gln_synth/guanido_kin_cat_dom"/>
</dbReference>
<keyword evidence="8" id="KW-1185">Reference proteome</keyword>
<dbReference type="Proteomes" id="UP000631535">
    <property type="component" value="Unassembled WGS sequence"/>
</dbReference>
<accession>A0ABQ2LWU6</accession>
<dbReference type="NCBIfam" id="TIGR02050">
    <property type="entry name" value="gshA_cyan_rel"/>
    <property type="match status" value="1"/>
</dbReference>
<evidence type="ECO:0000256" key="5">
    <source>
        <dbReference type="HAMAP-Rule" id="MF_01609"/>
    </source>
</evidence>
<feature type="compositionally biased region" description="Low complexity" evidence="6">
    <location>
        <begin position="464"/>
        <end position="494"/>
    </location>
</feature>
<dbReference type="EC" id="6.3.2.2" evidence="5"/>
<comment type="caution">
    <text evidence="7">The sequence shown here is derived from an EMBL/GenBank/DDBJ whole genome shotgun (WGS) entry which is preliminary data.</text>
</comment>
<comment type="catalytic activity">
    <reaction evidence="4 5">
        <text>L-cysteine + L-glutamate + ATP = gamma-L-glutamyl-L-cysteine + ADP + phosphate + H(+)</text>
        <dbReference type="Rhea" id="RHEA:13285"/>
        <dbReference type="ChEBI" id="CHEBI:15378"/>
        <dbReference type="ChEBI" id="CHEBI:29985"/>
        <dbReference type="ChEBI" id="CHEBI:30616"/>
        <dbReference type="ChEBI" id="CHEBI:35235"/>
        <dbReference type="ChEBI" id="CHEBI:43474"/>
        <dbReference type="ChEBI" id="CHEBI:58173"/>
        <dbReference type="ChEBI" id="CHEBI:456216"/>
        <dbReference type="EC" id="6.3.2.2"/>
    </reaction>
</comment>
<gene>
    <name evidence="7" type="ORF">GCM10012287_05790</name>
</gene>
<evidence type="ECO:0000256" key="3">
    <source>
        <dbReference type="ARBA" id="ARBA00022840"/>
    </source>
</evidence>
<keyword evidence="3 5" id="KW-0067">ATP-binding</keyword>
<evidence type="ECO:0000256" key="1">
    <source>
        <dbReference type="ARBA" id="ARBA00022598"/>
    </source>
</evidence>
<protein>
    <recommendedName>
        <fullName evidence="5">Putative glutamate--cysteine ligase 2</fullName>
        <ecNumber evidence="5">6.3.2.2</ecNumber>
    </recommendedName>
    <alternativeName>
        <fullName evidence="5">Gamma-glutamylcysteine synthetase 2</fullName>
        <shortName evidence="5">GCS 2</shortName>
        <shortName evidence="5">Gamma-GCS 2</shortName>
    </alternativeName>
</protein>
<dbReference type="InterPro" id="IPR006336">
    <property type="entry name" value="GCS2"/>
</dbReference>
<evidence type="ECO:0000256" key="6">
    <source>
        <dbReference type="SAM" id="MobiDB-lite"/>
    </source>
</evidence>
<dbReference type="EMBL" id="BMMP01000002">
    <property type="protein sequence ID" value="GGO43203.1"/>
    <property type="molecule type" value="Genomic_DNA"/>
</dbReference>
<organism evidence="7 8">
    <name type="scientific">Streptomyces daqingensis</name>
    <dbReference type="NCBI Taxonomy" id="1472640"/>
    <lineage>
        <taxon>Bacteria</taxon>
        <taxon>Bacillati</taxon>
        <taxon>Actinomycetota</taxon>
        <taxon>Actinomycetes</taxon>
        <taxon>Kitasatosporales</taxon>
        <taxon>Streptomycetaceae</taxon>
        <taxon>Streptomyces</taxon>
    </lineage>
</organism>